<proteinExistence type="predicted"/>
<dbReference type="Pfam" id="PF03107">
    <property type="entry name" value="C1_2"/>
    <property type="match status" value="2"/>
</dbReference>
<dbReference type="PANTHER" id="PTHR47841">
    <property type="entry name" value="DIACYLGLYCEROL KINASE THETA-LIKE-RELATED"/>
    <property type="match status" value="1"/>
</dbReference>
<evidence type="ECO:0000313" key="4">
    <source>
        <dbReference type="RefSeq" id="XP_021836589.2"/>
    </source>
</evidence>
<sequence length="338" mass="36487">MMCKRSSYSLGNSSTTGASGLILKRSAAAPKPTMEVAAAPPPLPFTLLPHSQLTNFVQRSHSRGNHEYDQHHDLQVQLQKKAIIEFPVSPEADADFQITSSNHPHHRMVQVNLPNPFTCMGCKEYGAGSRFTCQQCNFELHDFCALAPPVLKAHPLHSQHQLIFTSRPAGKAGLLRSKCDVCGKSAKGYMFHCSACSFQLHPCCAMLSAKMKFPTHPHSLVILPATANSGEMLCSECKKRRTGKVYQCTVSVCDYCLHAVCAKSMVNGLHANGIKGLENDKPNKNMLGAAAKIASHVVVGLMGGLIEGIGEGLGEALSQNLLKGRCNSTRRIPGNTGN</sequence>
<dbReference type="PANTHER" id="PTHR47841:SF3">
    <property type="entry name" value="OS09G0492800 PROTEIN"/>
    <property type="match status" value="1"/>
</dbReference>
<keyword evidence="3" id="KW-1185">Reference proteome</keyword>
<reference evidence="4" key="2">
    <citation type="submission" date="2025-08" db="UniProtKB">
        <authorList>
            <consortium name="RefSeq"/>
        </authorList>
    </citation>
    <scope>IDENTIFICATION</scope>
    <source>
        <tissue evidence="4">Leaf</tissue>
    </source>
</reference>
<name>A0A9R0JJ80_SPIOL</name>
<feature type="domain" description="DC1" evidence="2">
    <location>
        <begin position="214"/>
        <end position="262"/>
    </location>
</feature>
<evidence type="ECO:0000313" key="3">
    <source>
        <dbReference type="Proteomes" id="UP000813463"/>
    </source>
</evidence>
<accession>A0A9R0JJ80</accession>
<keyword evidence="1" id="KW-0677">Repeat</keyword>
<dbReference type="InterPro" id="IPR004146">
    <property type="entry name" value="DC1"/>
</dbReference>
<gene>
    <name evidence="4" type="primary">LOC110776342</name>
</gene>
<evidence type="ECO:0000256" key="1">
    <source>
        <dbReference type="ARBA" id="ARBA00022737"/>
    </source>
</evidence>
<evidence type="ECO:0000259" key="2">
    <source>
        <dbReference type="Pfam" id="PF03107"/>
    </source>
</evidence>
<dbReference type="SUPFAM" id="SSF57889">
    <property type="entry name" value="Cysteine-rich domain"/>
    <property type="match status" value="1"/>
</dbReference>
<protein>
    <submittedName>
        <fullName evidence="4">Protein VACUOLELESS GAMETOPHYTES isoform X1</fullName>
    </submittedName>
</protein>
<feature type="domain" description="DC1" evidence="2">
    <location>
        <begin position="155"/>
        <end position="205"/>
    </location>
</feature>
<dbReference type="KEGG" id="soe:110776342"/>
<dbReference type="GeneID" id="110776342"/>
<organism evidence="3 4">
    <name type="scientific">Spinacia oleracea</name>
    <name type="common">Spinach</name>
    <dbReference type="NCBI Taxonomy" id="3562"/>
    <lineage>
        <taxon>Eukaryota</taxon>
        <taxon>Viridiplantae</taxon>
        <taxon>Streptophyta</taxon>
        <taxon>Embryophyta</taxon>
        <taxon>Tracheophyta</taxon>
        <taxon>Spermatophyta</taxon>
        <taxon>Magnoliopsida</taxon>
        <taxon>eudicotyledons</taxon>
        <taxon>Gunneridae</taxon>
        <taxon>Pentapetalae</taxon>
        <taxon>Caryophyllales</taxon>
        <taxon>Chenopodiaceae</taxon>
        <taxon>Chenopodioideae</taxon>
        <taxon>Anserineae</taxon>
        <taxon>Spinacia</taxon>
    </lineage>
</organism>
<dbReference type="RefSeq" id="XP_021836589.2">
    <property type="nucleotide sequence ID" value="XM_021980897.2"/>
</dbReference>
<dbReference type="Proteomes" id="UP000813463">
    <property type="component" value="Chromosome 5"/>
</dbReference>
<dbReference type="AlphaFoldDB" id="A0A9R0JJ80"/>
<reference evidence="3" key="1">
    <citation type="journal article" date="2021" name="Nat. Commun.">
        <title>Genomic analyses provide insights into spinach domestication and the genetic basis of agronomic traits.</title>
        <authorList>
            <person name="Cai X."/>
            <person name="Sun X."/>
            <person name="Xu C."/>
            <person name="Sun H."/>
            <person name="Wang X."/>
            <person name="Ge C."/>
            <person name="Zhang Z."/>
            <person name="Wang Q."/>
            <person name="Fei Z."/>
            <person name="Jiao C."/>
            <person name="Wang Q."/>
        </authorList>
    </citation>
    <scope>NUCLEOTIDE SEQUENCE [LARGE SCALE GENOMIC DNA]</scope>
    <source>
        <strain evidence="3">cv. Varoflay</strain>
    </source>
</reference>
<dbReference type="InterPro" id="IPR046349">
    <property type="entry name" value="C1-like_sf"/>
</dbReference>